<evidence type="ECO:0000259" key="1">
    <source>
        <dbReference type="Pfam" id="PF14497"/>
    </source>
</evidence>
<dbReference type="InterPro" id="IPR036282">
    <property type="entry name" value="Glutathione-S-Trfase_C_sf"/>
</dbReference>
<keyword evidence="3" id="KW-1185">Reference proteome</keyword>
<comment type="caution">
    <text evidence="2">The sequence shown here is derived from an EMBL/GenBank/DDBJ whole genome shotgun (WGS) entry which is preliminary data.</text>
</comment>
<gene>
    <name evidence="2" type="ORF">BGZ65_007223</name>
</gene>
<dbReference type="Proteomes" id="UP000749646">
    <property type="component" value="Unassembled WGS sequence"/>
</dbReference>
<accession>A0A9P6J577</accession>
<evidence type="ECO:0000313" key="2">
    <source>
        <dbReference type="EMBL" id="KAF9962915.1"/>
    </source>
</evidence>
<name>A0A9P6J577_9FUNG</name>
<dbReference type="EMBL" id="JAAAHW010006343">
    <property type="protein sequence ID" value="KAF9962915.1"/>
    <property type="molecule type" value="Genomic_DNA"/>
</dbReference>
<proteinExistence type="predicted"/>
<dbReference type="InterPro" id="IPR004046">
    <property type="entry name" value="GST_C"/>
</dbReference>
<dbReference type="SUPFAM" id="SSF47616">
    <property type="entry name" value="GST C-terminal domain-like"/>
    <property type="match status" value="1"/>
</dbReference>
<dbReference type="OrthoDB" id="414243at2759"/>
<feature type="domain" description="Glutathione S-transferase C-terminal" evidence="1">
    <location>
        <begin position="7"/>
        <end position="92"/>
    </location>
</feature>
<organism evidence="2 3">
    <name type="scientific">Modicella reniformis</name>
    <dbReference type="NCBI Taxonomy" id="1440133"/>
    <lineage>
        <taxon>Eukaryota</taxon>
        <taxon>Fungi</taxon>
        <taxon>Fungi incertae sedis</taxon>
        <taxon>Mucoromycota</taxon>
        <taxon>Mortierellomycotina</taxon>
        <taxon>Mortierellomycetes</taxon>
        <taxon>Mortierellales</taxon>
        <taxon>Mortierellaceae</taxon>
        <taxon>Modicella</taxon>
    </lineage>
</organism>
<evidence type="ECO:0000313" key="3">
    <source>
        <dbReference type="Proteomes" id="UP000749646"/>
    </source>
</evidence>
<dbReference type="AlphaFoldDB" id="A0A9P6J577"/>
<protein>
    <recommendedName>
        <fullName evidence="1">Glutathione S-transferase C-terminal domain-containing protein</fullName>
    </recommendedName>
</protein>
<dbReference type="Gene3D" id="1.20.1050.10">
    <property type="match status" value="1"/>
</dbReference>
<dbReference type="Pfam" id="PF14497">
    <property type="entry name" value="GST_C_3"/>
    <property type="match status" value="1"/>
</dbReference>
<reference evidence="2" key="1">
    <citation type="journal article" date="2020" name="Fungal Divers.">
        <title>Resolving the Mortierellaceae phylogeny through synthesis of multi-gene phylogenetics and phylogenomics.</title>
        <authorList>
            <person name="Vandepol N."/>
            <person name="Liber J."/>
            <person name="Desiro A."/>
            <person name="Na H."/>
            <person name="Kennedy M."/>
            <person name="Barry K."/>
            <person name="Grigoriev I.V."/>
            <person name="Miller A.N."/>
            <person name="O'Donnell K."/>
            <person name="Stajich J.E."/>
            <person name="Bonito G."/>
        </authorList>
    </citation>
    <scope>NUCLEOTIDE SEQUENCE</scope>
    <source>
        <strain evidence="2">MES-2147</strain>
    </source>
</reference>
<sequence length="114" mass="12701">MPRKEGLENFVKTTLPNFIADHEFHLIANGSNGYYVGIKLSHADIHLANIIDHFSHLPLSTAIAAMFQKSELLWRVKDIVELDPRIAAWRATDECKVLVQGSIAVYAQTSASDP</sequence>